<name>A0A4Y5ZPC2_9ENTR</name>
<evidence type="ECO:0000259" key="1">
    <source>
        <dbReference type="PROSITE" id="PS51186"/>
    </source>
</evidence>
<gene>
    <name evidence="2" type="ORF">EIN43_07740</name>
</gene>
<accession>A0A4Y5ZPC2</accession>
<proteinExistence type="predicted"/>
<dbReference type="InterPro" id="IPR000182">
    <property type="entry name" value="GNAT_dom"/>
</dbReference>
<dbReference type="Gene3D" id="3.40.630.30">
    <property type="match status" value="1"/>
</dbReference>
<keyword evidence="2" id="KW-0808">Transferase</keyword>
<dbReference type="SUPFAM" id="SSF55729">
    <property type="entry name" value="Acyl-CoA N-acyltransferases (Nat)"/>
    <property type="match status" value="1"/>
</dbReference>
<evidence type="ECO:0000313" key="3">
    <source>
        <dbReference type="Proteomes" id="UP000318237"/>
    </source>
</evidence>
<dbReference type="InterPro" id="IPR016181">
    <property type="entry name" value="Acyl_CoA_acyltransferase"/>
</dbReference>
<dbReference type="PROSITE" id="PS51186">
    <property type="entry name" value="GNAT"/>
    <property type="match status" value="1"/>
</dbReference>
<protein>
    <submittedName>
        <fullName evidence="2">GNAT family N-acetyltransferase</fullName>
    </submittedName>
</protein>
<dbReference type="Pfam" id="PF13302">
    <property type="entry name" value="Acetyltransf_3"/>
    <property type="match status" value="1"/>
</dbReference>
<dbReference type="PANTHER" id="PTHR43792:SF1">
    <property type="entry name" value="N-ACETYLTRANSFERASE DOMAIN-CONTAINING PROTEIN"/>
    <property type="match status" value="1"/>
</dbReference>
<organism evidence="2 3">
    <name type="scientific">Enterobacter hormaechei</name>
    <dbReference type="NCBI Taxonomy" id="158836"/>
    <lineage>
        <taxon>Bacteria</taxon>
        <taxon>Pseudomonadati</taxon>
        <taxon>Pseudomonadota</taxon>
        <taxon>Gammaproteobacteria</taxon>
        <taxon>Enterobacterales</taxon>
        <taxon>Enterobacteriaceae</taxon>
        <taxon>Enterobacter</taxon>
        <taxon>Enterobacter cloacae complex</taxon>
    </lineage>
</organism>
<evidence type="ECO:0000313" key="2">
    <source>
        <dbReference type="EMBL" id="QDE47337.1"/>
    </source>
</evidence>
<sequence length="201" mass="23103">MTIAISPRLILRSFKESDALALLDYLSSPRTPCFQDETLNSVEDAVDEVCRRAKDPSQFAVCLKEADLLIGHLFAENSGEPDANTWSVGWHFNQRYEGYGYATESVGALFKYLFNVKQARRLYAYVEDYNLSSQRLCSRLGMRQEGCFKEFVSFITDEGEERYDSTFVYALLKKNLNQRFNLYFKCLSQDVILAVPYNSPV</sequence>
<dbReference type="InterPro" id="IPR051531">
    <property type="entry name" value="N-acetyltransferase"/>
</dbReference>
<reference evidence="2 3" key="1">
    <citation type="submission" date="2019-06" db="EMBL/GenBank/DDBJ databases">
        <title>Whole genome sequencing of XDR Enterobacter.</title>
        <authorList>
            <person name="Gnana Soundari P."/>
            <person name="Vijayakumar R."/>
            <person name="Krishnan P."/>
        </authorList>
    </citation>
    <scope>NUCLEOTIDE SEQUENCE [LARGE SCALE GENOMIC DNA]</scope>
    <source>
        <strain evidence="2 3">C126</strain>
    </source>
</reference>
<dbReference type="Proteomes" id="UP000318237">
    <property type="component" value="Chromosome"/>
</dbReference>
<dbReference type="EMBL" id="CP041054">
    <property type="protein sequence ID" value="QDE47337.1"/>
    <property type="molecule type" value="Genomic_DNA"/>
</dbReference>
<dbReference type="PANTHER" id="PTHR43792">
    <property type="entry name" value="GNAT FAMILY, PUTATIVE (AFU_ORTHOLOGUE AFUA_3G00765)-RELATED-RELATED"/>
    <property type="match status" value="1"/>
</dbReference>
<dbReference type="AlphaFoldDB" id="A0A4Y5ZPC2"/>
<dbReference type="GO" id="GO:0016747">
    <property type="term" value="F:acyltransferase activity, transferring groups other than amino-acyl groups"/>
    <property type="evidence" value="ECO:0007669"/>
    <property type="project" value="InterPro"/>
</dbReference>
<feature type="domain" description="N-acetyltransferase" evidence="1">
    <location>
        <begin position="9"/>
        <end position="174"/>
    </location>
</feature>